<feature type="compositionally biased region" description="Pro residues" evidence="1">
    <location>
        <begin position="1"/>
        <end position="10"/>
    </location>
</feature>
<evidence type="ECO:0000313" key="4">
    <source>
        <dbReference type="Proteomes" id="UP000807342"/>
    </source>
</evidence>
<evidence type="ECO:0000259" key="2">
    <source>
        <dbReference type="Pfam" id="PF20415"/>
    </source>
</evidence>
<protein>
    <recommendedName>
        <fullName evidence="2">DUF6699 domain-containing protein</fullName>
    </recommendedName>
</protein>
<organism evidence="3 4">
    <name type="scientific">Macrolepiota fuliginosa MF-IS2</name>
    <dbReference type="NCBI Taxonomy" id="1400762"/>
    <lineage>
        <taxon>Eukaryota</taxon>
        <taxon>Fungi</taxon>
        <taxon>Dikarya</taxon>
        <taxon>Basidiomycota</taxon>
        <taxon>Agaricomycotina</taxon>
        <taxon>Agaricomycetes</taxon>
        <taxon>Agaricomycetidae</taxon>
        <taxon>Agaricales</taxon>
        <taxon>Agaricineae</taxon>
        <taxon>Agaricaceae</taxon>
        <taxon>Macrolepiota</taxon>
    </lineage>
</organism>
<feature type="region of interest" description="Disordered" evidence="1">
    <location>
        <begin position="1"/>
        <end position="105"/>
    </location>
</feature>
<proteinExistence type="predicted"/>
<keyword evidence="4" id="KW-1185">Reference proteome</keyword>
<reference evidence="3" key="1">
    <citation type="submission" date="2020-11" db="EMBL/GenBank/DDBJ databases">
        <authorList>
            <consortium name="DOE Joint Genome Institute"/>
            <person name="Ahrendt S."/>
            <person name="Riley R."/>
            <person name="Andreopoulos W."/>
            <person name="Labutti K."/>
            <person name="Pangilinan J."/>
            <person name="Ruiz-Duenas F.J."/>
            <person name="Barrasa J.M."/>
            <person name="Sanchez-Garcia M."/>
            <person name="Camarero S."/>
            <person name="Miyauchi S."/>
            <person name="Serrano A."/>
            <person name="Linde D."/>
            <person name="Babiker R."/>
            <person name="Drula E."/>
            <person name="Ayuso-Fernandez I."/>
            <person name="Pacheco R."/>
            <person name="Padilla G."/>
            <person name="Ferreira P."/>
            <person name="Barriuso J."/>
            <person name="Kellner H."/>
            <person name="Castanera R."/>
            <person name="Alfaro M."/>
            <person name="Ramirez L."/>
            <person name="Pisabarro A.G."/>
            <person name="Kuo A."/>
            <person name="Tritt A."/>
            <person name="Lipzen A."/>
            <person name="He G."/>
            <person name="Yan M."/>
            <person name="Ng V."/>
            <person name="Cullen D."/>
            <person name="Martin F."/>
            <person name="Rosso M.-N."/>
            <person name="Henrissat B."/>
            <person name="Hibbett D."/>
            <person name="Martinez A.T."/>
            <person name="Grigoriev I.V."/>
        </authorList>
    </citation>
    <scope>NUCLEOTIDE SEQUENCE</scope>
    <source>
        <strain evidence="3">MF-IS2</strain>
    </source>
</reference>
<accession>A0A9P6C4A1</accession>
<dbReference type="EMBL" id="MU151158">
    <property type="protein sequence ID" value="KAF9448525.1"/>
    <property type="molecule type" value="Genomic_DNA"/>
</dbReference>
<feature type="compositionally biased region" description="Pro residues" evidence="1">
    <location>
        <begin position="45"/>
        <end position="60"/>
    </location>
</feature>
<dbReference type="Pfam" id="PF20415">
    <property type="entry name" value="DUF6699"/>
    <property type="match status" value="1"/>
</dbReference>
<comment type="caution">
    <text evidence="3">The sequence shown here is derived from an EMBL/GenBank/DDBJ whole genome shotgun (WGS) entry which is preliminary data.</text>
</comment>
<gene>
    <name evidence="3" type="ORF">P691DRAFT_800600</name>
</gene>
<dbReference type="OrthoDB" id="3265169at2759"/>
<name>A0A9P6C4A1_9AGAR</name>
<dbReference type="AlphaFoldDB" id="A0A9P6C4A1"/>
<feature type="domain" description="DUF6699" evidence="2">
    <location>
        <begin position="268"/>
        <end position="405"/>
    </location>
</feature>
<evidence type="ECO:0000256" key="1">
    <source>
        <dbReference type="SAM" id="MobiDB-lite"/>
    </source>
</evidence>
<dbReference type="InterPro" id="IPR046522">
    <property type="entry name" value="DUF6699"/>
</dbReference>
<sequence length="417" mass="46423">MYNAEPPPLVAPGGSPGGDFFSAFPAHQRQYPRMNTHNSPWSPTHEPPPPWVQPPPPSAPPAWFTGNTGFSAPPPGPQWDAPSPFHQQTELDPFDPWSQRPAAPPWSSGIPMRPAESAFGQPIGPGFFGANAGHAPSQNYNPWNAIVRSTSERAAPRHTTPQPAWEPPPHQPWDTVRPKSAGPGGRAHSPFRGPPIHLIPDTWSASNLARRPRDWRPSYNPRASFLSSLSGLPSILKIQSDVQEFTDPTKRRLCQLLEYHPTGPPISHDLRLDPLHPSYPISHSRPGTNPSPFGELEMAQFATTPGANVLRVLHPRLPWYIDVQSTHPNEITVMDVLDQVYNALQTPILPRHFWNEVLSDADRREIGQAYSKRVSLLQGGKEKGILWIDFLCDEVIFEGLVRTKGGLWEIKTRRALY</sequence>
<feature type="region of interest" description="Disordered" evidence="1">
    <location>
        <begin position="152"/>
        <end position="194"/>
    </location>
</feature>
<evidence type="ECO:0000313" key="3">
    <source>
        <dbReference type="EMBL" id="KAF9448525.1"/>
    </source>
</evidence>
<dbReference type="Proteomes" id="UP000807342">
    <property type="component" value="Unassembled WGS sequence"/>
</dbReference>